<dbReference type="SUPFAM" id="SSF47336">
    <property type="entry name" value="ACP-like"/>
    <property type="match status" value="1"/>
</dbReference>
<dbReference type="Pfam" id="PF00550">
    <property type="entry name" value="PP-binding"/>
    <property type="match status" value="1"/>
</dbReference>
<accession>A0A370BAG4</accession>
<reference evidence="3 4" key="1">
    <citation type="submission" date="2018-07" db="EMBL/GenBank/DDBJ databases">
        <title>Streptomyces species from bats.</title>
        <authorList>
            <person name="Dunlap C."/>
        </authorList>
    </citation>
    <scope>NUCLEOTIDE SEQUENCE [LARGE SCALE GENOMIC DNA]</scope>
    <source>
        <strain evidence="3 4">AC230</strain>
    </source>
</reference>
<dbReference type="AlphaFoldDB" id="A0A370BAG4"/>
<evidence type="ECO:0000313" key="3">
    <source>
        <dbReference type="EMBL" id="RDG36803.1"/>
    </source>
</evidence>
<comment type="caution">
    <text evidence="3">The sequence shown here is derived from an EMBL/GenBank/DDBJ whole genome shotgun (WGS) entry which is preliminary data.</text>
</comment>
<protein>
    <recommendedName>
        <fullName evidence="2">Carrier domain-containing protein</fullName>
    </recommendedName>
</protein>
<name>A0A370BAG4_9ACTN</name>
<dbReference type="Gene3D" id="1.10.1200.10">
    <property type="entry name" value="ACP-like"/>
    <property type="match status" value="1"/>
</dbReference>
<evidence type="ECO:0000259" key="2">
    <source>
        <dbReference type="PROSITE" id="PS50075"/>
    </source>
</evidence>
<evidence type="ECO:0000256" key="1">
    <source>
        <dbReference type="SAM" id="MobiDB-lite"/>
    </source>
</evidence>
<dbReference type="InterPro" id="IPR009081">
    <property type="entry name" value="PP-bd_ACP"/>
</dbReference>
<gene>
    <name evidence="3" type="ORF">DVH02_18075</name>
</gene>
<sequence length="95" mass="9912">MDGRGSVSGEELFEGTVDGPAVRESTEGLTGLWTEILGADADADAGFIANGGDSLKAVLLADRIFTLTGQELDFLEILDTPDLATLARAVRGSRD</sequence>
<feature type="domain" description="Carrier" evidence="2">
    <location>
        <begin position="20"/>
        <end position="94"/>
    </location>
</feature>
<organism evidence="3 4">
    <name type="scientific">Streptomyces corynorhini</name>
    <dbReference type="NCBI Taxonomy" id="2282652"/>
    <lineage>
        <taxon>Bacteria</taxon>
        <taxon>Bacillati</taxon>
        <taxon>Actinomycetota</taxon>
        <taxon>Actinomycetes</taxon>
        <taxon>Kitasatosporales</taxon>
        <taxon>Streptomycetaceae</taxon>
        <taxon>Streptomyces</taxon>
    </lineage>
</organism>
<evidence type="ECO:0000313" key="4">
    <source>
        <dbReference type="Proteomes" id="UP000253741"/>
    </source>
</evidence>
<dbReference type="PROSITE" id="PS50075">
    <property type="entry name" value="CARRIER"/>
    <property type="match status" value="1"/>
</dbReference>
<dbReference type="EMBL" id="QQNA01000136">
    <property type="protein sequence ID" value="RDG36803.1"/>
    <property type="molecule type" value="Genomic_DNA"/>
</dbReference>
<keyword evidence="4" id="KW-1185">Reference proteome</keyword>
<feature type="region of interest" description="Disordered" evidence="1">
    <location>
        <begin position="1"/>
        <end position="20"/>
    </location>
</feature>
<dbReference type="Proteomes" id="UP000253741">
    <property type="component" value="Unassembled WGS sequence"/>
</dbReference>
<proteinExistence type="predicted"/>
<dbReference type="InterPro" id="IPR036736">
    <property type="entry name" value="ACP-like_sf"/>
</dbReference>